<evidence type="ECO:0000313" key="1">
    <source>
        <dbReference type="EMBL" id="GME95602.1"/>
    </source>
</evidence>
<organism evidence="1 2">
    <name type="scientific">Candida boidinii</name>
    <name type="common">Yeast</name>
    <dbReference type="NCBI Taxonomy" id="5477"/>
    <lineage>
        <taxon>Eukaryota</taxon>
        <taxon>Fungi</taxon>
        <taxon>Dikarya</taxon>
        <taxon>Ascomycota</taxon>
        <taxon>Saccharomycotina</taxon>
        <taxon>Pichiomycetes</taxon>
        <taxon>Pichiales</taxon>
        <taxon>Pichiaceae</taxon>
        <taxon>Ogataea</taxon>
        <taxon>Ogataea/Candida clade</taxon>
    </lineage>
</organism>
<dbReference type="EMBL" id="BSXV01002381">
    <property type="protein sequence ID" value="GME95602.1"/>
    <property type="molecule type" value="Genomic_DNA"/>
</dbReference>
<keyword evidence="2" id="KW-1185">Reference proteome</keyword>
<accession>A0ACB5TVG9</accession>
<gene>
    <name evidence="1" type="ORF">Cboi01_000397500</name>
</gene>
<sequence>MFGVFKSSGIEGSYSVSTNPLFVSNNSWSIYPAKHKTTNKNVSVWQFDKKEFENKLLRSGIINKSTKDLVLNDCYNNLKLYISSLSKLKHPNILTIIEPLEEHKSRLLFVTEYVINDLKSCNKNELDEIIISKGLLQISQGLKFLHQSCHTVHLNINPCSIVICENFDWKISSLQFNKNLSDNNDNPLELFIDPQDSRLPKFLSIDFKFSSPNLLLKHNVDYIDDLFSLACIIFYLFNNGKYLIDCNNSSLLDYERSFNKIISIVKNSINSHNKHALFEKIPDNYIDIFHLLLSNNESNKDVINLNKQLTIDDFINSKIFNNDLIKILNIIDELPTLSESDKILFLRNLKTKINDFPKPLLLNKFIPIFENLLTPYINLNSKNKKTNHKKSSRKSKSVIKYLN</sequence>
<dbReference type="Proteomes" id="UP001165101">
    <property type="component" value="Unassembled WGS sequence"/>
</dbReference>
<comment type="caution">
    <text evidence="1">The sequence shown here is derived from an EMBL/GenBank/DDBJ whole genome shotgun (WGS) entry which is preliminary data.</text>
</comment>
<name>A0ACB5TVG9_CANBO</name>
<evidence type="ECO:0000313" key="2">
    <source>
        <dbReference type="Proteomes" id="UP001165101"/>
    </source>
</evidence>
<protein>
    <submittedName>
        <fullName evidence="1">Unnamed protein product</fullName>
    </submittedName>
</protein>
<proteinExistence type="predicted"/>
<reference evidence="1" key="1">
    <citation type="submission" date="2023-04" db="EMBL/GenBank/DDBJ databases">
        <title>Candida boidinii NBRC 1967.</title>
        <authorList>
            <person name="Ichikawa N."/>
            <person name="Sato H."/>
            <person name="Tonouchi N."/>
        </authorList>
    </citation>
    <scope>NUCLEOTIDE SEQUENCE</scope>
    <source>
        <strain evidence="1">NBRC 1967</strain>
    </source>
</reference>